<evidence type="ECO:0008006" key="8">
    <source>
        <dbReference type="Google" id="ProtNLM"/>
    </source>
</evidence>
<reference evidence="6" key="1">
    <citation type="submission" date="2021-01" db="EMBL/GenBank/DDBJ databases">
        <title>Adiantum capillus-veneris genome.</title>
        <authorList>
            <person name="Fang Y."/>
            <person name="Liao Q."/>
        </authorList>
    </citation>
    <scope>NUCLEOTIDE SEQUENCE</scope>
    <source>
        <strain evidence="6">H3</strain>
        <tissue evidence="6">Leaf</tissue>
    </source>
</reference>
<keyword evidence="5" id="KW-0539">Nucleus</keyword>
<evidence type="ECO:0000256" key="5">
    <source>
        <dbReference type="ARBA" id="ARBA00023242"/>
    </source>
</evidence>
<keyword evidence="7" id="KW-1185">Reference proteome</keyword>
<comment type="similarity">
    <text evidence="2">Belongs to the Mediator complex subunit 23 family.</text>
</comment>
<comment type="caution">
    <text evidence="6">The sequence shown here is derived from an EMBL/GenBank/DDBJ whole genome shotgun (WGS) entry which is preliminary data.</text>
</comment>
<organism evidence="6 7">
    <name type="scientific">Adiantum capillus-veneris</name>
    <name type="common">Maidenhair fern</name>
    <dbReference type="NCBI Taxonomy" id="13818"/>
    <lineage>
        <taxon>Eukaryota</taxon>
        <taxon>Viridiplantae</taxon>
        <taxon>Streptophyta</taxon>
        <taxon>Embryophyta</taxon>
        <taxon>Tracheophyta</taxon>
        <taxon>Polypodiopsida</taxon>
        <taxon>Polypodiidae</taxon>
        <taxon>Polypodiales</taxon>
        <taxon>Pteridineae</taxon>
        <taxon>Pteridaceae</taxon>
        <taxon>Vittarioideae</taxon>
        <taxon>Adiantum</taxon>
    </lineage>
</organism>
<evidence type="ECO:0000313" key="6">
    <source>
        <dbReference type="EMBL" id="KAI5077084.1"/>
    </source>
</evidence>
<dbReference type="Proteomes" id="UP000886520">
    <property type="component" value="Chromosome 7"/>
</dbReference>
<dbReference type="GO" id="GO:0010628">
    <property type="term" value="P:positive regulation of gene expression"/>
    <property type="evidence" value="ECO:0007669"/>
    <property type="project" value="TreeGrafter"/>
</dbReference>
<keyword evidence="3" id="KW-0805">Transcription regulation</keyword>
<dbReference type="GO" id="GO:0005667">
    <property type="term" value="C:transcription regulator complex"/>
    <property type="evidence" value="ECO:0007669"/>
    <property type="project" value="TreeGrafter"/>
</dbReference>
<keyword evidence="4" id="KW-0804">Transcription</keyword>
<evidence type="ECO:0000256" key="4">
    <source>
        <dbReference type="ARBA" id="ARBA00023163"/>
    </source>
</evidence>
<dbReference type="PANTHER" id="PTHR12691">
    <property type="entry name" value="MEDIATOR OF RNA POLYMERASE II TRANSCRIPTION SUBUNIT 23"/>
    <property type="match status" value="1"/>
</dbReference>
<dbReference type="GO" id="GO:0006357">
    <property type="term" value="P:regulation of transcription by RNA polymerase II"/>
    <property type="evidence" value="ECO:0007669"/>
    <property type="project" value="TreeGrafter"/>
</dbReference>
<dbReference type="EMBL" id="JABFUD020000007">
    <property type="protein sequence ID" value="KAI5077084.1"/>
    <property type="molecule type" value="Genomic_DNA"/>
</dbReference>
<dbReference type="PANTHER" id="PTHR12691:SF10">
    <property type="entry name" value="MEDIATOR OF RNA POLYMERASE II TRANSCRIPTION SUBUNIT 23"/>
    <property type="match status" value="1"/>
</dbReference>
<dbReference type="AlphaFoldDB" id="A0A9D4UZY2"/>
<dbReference type="InterPro" id="IPR021629">
    <property type="entry name" value="Mediator_Med23"/>
</dbReference>
<evidence type="ECO:0000256" key="1">
    <source>
        <dbReference type="ARBA" id="ARBA00004123"/>
    </source>
</evidence>
<protein>
    <recommendedName>
        <fullName evidence="8">Mediator of RNA polymerase II transcription subunit 23</fullName>
    </recommendedName>
</protein>
<accession>A0A9D4UZY2</accession>
<proteinExistence type="inferred from homology"/>
<gene>
    <name evidence="6" type="ORF">GOP47_0006908</name>
</gene>
<evidence type="ECO:0000256" key="3">
    <source>
        <dbReference type="ARBA" id="ARBA00023015"/>
    </source>
</evidence>
<comment type="subcellular location">
    <subcellularLocation>
        <location evidence="1">Nucleus</location>
    </subcellularLocation>
</comment>
<sequence>MGVCSPESSVIPIISISHWYHFYQSLEKAKNSLGKPNDAISSWTLDNSSNFKCWAKDTKSLVIYTYLIVHDIAAAVARSTIEWERALRCLKHSLRAIPSSDWWRRVLISAPRFSQQQTNAPRPGYFVSSMPSFAFTAEMTCEAVVDRILELMQPATSGNTSTQSPDVAGERWQEWLSFVDLFFFLVRHGYLEILEFIDMLATYSNGDQSIIRTNHVTWLLAQVFRLETVTTAMSSDPKQVIGKISHPILNV</sequence>
<dbReference type="OrthoDB" id="9982951at2759"/>
<evidence type="ECO:0000256" key="2">
    <source>
        <dbReference type="ARBA" id="ARBA00010222"/>
    </source>
</evidence>
<name>A0A9D4UZY2_ADICA</name>
<dbReference type="GO" id="GO:0016592">
    <property type="term" value="C:mediator complex"/>
    <property type="evidence" value="ECO:0007669"/>
    <property type="project" value="TreeGrafter"/>
</dbReference>
<evidence type="ECO:0000313" key="7">
    <source>
        <dbReference type="Proteomes" id="UP000886520"/>
    </source>
</evidence>